<dbReference type="PANTHER" id="PTHR13451">
    <property type="entry name" value="CLASS II CROSSOVER JUNCTION ENDONUCLEASE MUS81"/>
    <property type="match status" value="1"/>
</dbReference>
<evidence type="ECO:0000313" key="23">
    <source>
        <dbReference type="EMBL" id="PKI83925.1"/>
    </source>
</evidence>
<evidence type="ECO:0000256" key="21">
    <source>
        <dbReference type="SAM" id="MobiDB-lite"/>
    </source>
</evidence>
<dbReference type="InterPro" id="IPR047416">
    <property type="entry name" value="XPF_nuclease_Mus81"/>
</dbReference>
<dbReference type="Gene3D" id="3.40.50.10130">
    <property type="match status" value="1"/>
</dbReference>
<feature type="region of interest" description="Disordered" evidence="21">
    <location>
        <begin position="159"/>
        <end position="187"/>
    </location>
</feature>
<keyword evidence="9 20" id="KW-0227">DNA damage</keyword>
<keyword evidence="6 20" id="KW-0540">Nuclease</keyword>
<dbReference type="GO" id="GO:0000727">
    <property type="term" value="P:double-strand break repair via break-induced replication"/>
    <property type="evidence" value="ECO:0007669"/>
    <property type="project" value="UniProtKB-UniRule"/>
</dbReference>
<keyword evidence="17 19" id="KW-0687">Ribonucleoprotein</keyword>
<dbReference type="GO" id="GO:0046872">
    <property type="term" value="F:metal ion binding"/>
    <property type="evidence" value="ECO:0007669"/>
    <property type="project" value="UniProtKB-UniRule"/>
</dbReference>
<evidence type="ECO:0000256" key="3">
    <source>
        <dbReference type="ARBA" id="ARBA00007345"/>
    </source>
</evidence>
<dbReference type="CDD" id="cd21036">
    <property type="entry name" value="WH_MUS81"/>
    <property type="match status" value="1"/>
</dbReference>
<sequence>MKKRRTFRKFSYRGVDLDQLVELPNEKFVELVSARARRRFNRGLKRGPMTLIKKLRKAKMEAPPNEKPTIVRTHLRNMIVVPEMIGSVIGVYNGKVFTTVEIKPEMTGHYLGEFAITYIPTRHVGLYKKVLAEQCDEAPVSKAELISLAQPHCDSDYSISGGGSRSTVPAALTHRGSSGPPSQTWNPRRSFVSAWNGMKTLIDKAYVFRVGNPPVFYLSEQGLCVAKAITELEGIVDQDALPLPAPEAFGLRASPEPTETRGAALTESPRASQAALFLPQKRQRRSPPRHTPASDSDDGDAYVVDLIQSSQENVYCAEYSHRAGHSSDPIVLSPYHQGEPVRISISLIDSSPMISRQHCSTAELPSSPVVHTARASNSGAETLSLPMCHTLPANSYTIHMVMDHREVRQRFSHGTEASRRVTFKDAMAQRGITCDLRALELGDIIWVAKPRADNPSHIAQLWSSVQEVVLDAVVERKRLDDLASSIFDGRWHDQKLRLRFSGIDKVYYLIEDIDVANLVQRHGASIQTALSSTQIIDGFHVHRTANGEGTADFLANLHRALETLYSSTPLHVLRDSAIDRDHYSEMRASLRTQFVHERFHTSFHTFQALNGKTSSSGTLQDTWTRMLLCIQGLSSEKAEEIVRRWPTMHALLRDYAAQEAATAPGERSLVCERMIAKAVDPNTPLTRRRIGSVLSARIYQILRSNTFVE</sequence>
<keyword evidence="24" id="KW-1185">Reference proteome</keyword>
<dbReference type="EC" id="3.1.22.-" evidence="20"/>
<evidence type="ECO:0000256" key="4">
    <source>
        <dbReference type="ARBA" id="ARBA00010015"/>
    </source>
</evidence>
<keyword evidence="12 19" id="KW-0689">Ribosomal protein</keyword>
<comment type="subunit">
    <text evidence="20">Interacts with EME1.</text>
</comment>
<evidence type="ECO:0000256" key="12">
    <source>
        <dbReference type="ARBA" id="ARBA00022980"/>
    </source>
</evidence>
<dbReference type="Pfam" id="PF00203">
    <property type="entry name" value="Ribosomal_S19"/>
    <property type="match status" value="1"/>
</dbReference>
<evidence type="ECO:0000256" key="2">
    <source>
        <dbReference type="ARBA" id="ARBA00004123"/>
    </source>
</evidence>
<organism evidence="23 24">
    <name type="scientific">Malassezia vespertilionis</name>
    <dbReference type="NCBI Taxonomy" id="2020962"/>
    <lineage>
        <taxon>Eukaryota</taxon>
        <taxon>Fungi</taxon>
        <taxon>Dikarya</taxon>
        <taxon>Basidiomycota</taxon>
        <taxon>Ustilaginomycotina</taxon>
        <taxon>Malasseziomycetes</taxon>
        <taxon>Malasseziales</taxon>
        <taxon>Malasseziaceae</taxon>
        <taxon>Malassezia</taxon>
    </lineage>
</organism>
<dbReference type="InterPro" id="IPR011335">
    <property type="entry name" value="Restrct_endonuc-II-like"/>
</dbReference>
<evidence type="ECO:0000256" key="13">
    <source>
        <dbReference type="ARBA" id="ARBA00023172"/>
    </source>
</evidence>
<evidence type="ECO:0000256" key="11">
    <source>
        <dbReference type="ARBA" id="ARBA00022842"/>
    </source>
</evidence>
<keyword evidence="10 20" id="KW-0378">Hydrolase</keyword>
<dbReference type="SMART" id="SM00891">
    <property type="entry name" value="ERCC4"/>
    <property type="match status" value="1"/>
</dbReference>
<accession>A0A2N1JBK9</accession>
<dbReference type="GO" id="GO:0015935">
    <property type="term" value="C:small ribosomal subunit"/>
    <property type="evidence" value="ECO:0007669"/>
    <property type="project" value="InterPro"/>
</dbReference>
<keyword evidence="15 20" id="KW-0539">Nucleus</keyword>
<evidence type="ECO:0000256" key="8">
    <source>
        <dbReference type="ARBA" id="ARBA00022759"/>
    </source>
</evidence>
<dbReference type="NCBIfam" id="TIGR01025">
    <property type="entry name" value="uS19_arch"/>
    <property type="match status" value="1"/>
</dbReference>
<dbReference type="InterPro" id="IPR036388">
    <property type="entry name" value="WH-like_DNA-bd_sf"/>
</dbReference>
<evidence type="ECO:0000256" key="7">
    <source>
        <dbReference type="ARBA" id="ARBA00022723"/>
    </source>
</evidence>
<dbReference type="GO" id="GO:0006308">
    <property type="term" value="P:DNA catabolic process"/>
    <property type="evidence" value="ECO:0007669"/>
    <property type="project" value="UniProtKB-UniRule"/>
</dbReference>
<reference evidence="23 24" key="1">
    <citation type="submission" date="2017-10" db="EMBL/GenBank/DDBJ databases">
        <title>A novel species of cold-tolerant Malassezia isolated from bats.</title>
        <authorList>
            <person name="Lorch J.M."/>
            <person name="Palmer J.M."/>
            <person name="Vanderwolf K.J."/>
            <person name="Schmidt K.Z."/>
            <person name="Verant M.L."/>
            <person name="Weller T.J."/>
            <person name="Blehert D.S."/>
        </authorList>
    </citation>
    <scope>NUCLEOTIDE SEQUENCE [LARGE SCALE GENOMIC DNA]</scope>
    <source>
        <strain evidence="23 24">NWHC:44797-103</strain>
    </source>
</reference>
<evidence type="ECO:0000259" key="22">
    <source>
        <dbReference type="SMART" id="SM00891"/>
    </source>
</evidence>
<keyword evidence="11 20" id="KW-0460">Magnesium</keyword>
<comment type="function">
    <text evidence="18 20">Interacts with EME1 to form a DNA structure-specific endonuclease with substrate preference for branched DNA structures with a 5'-end at the branch nick. Typical substrates include 3'-flap structures, D-loops, replication forks and nicked Holliday junctions. May be required in mitosis for the processing of stalled or collapsed replication fork intermediates. May be required in meiosis for the repair of meiosis-specific double strand breaks subsequent to single-end invasion (SEI).</text>
</comment>
<evidence type="ECO:0000256" key="20">
    <source>
        <dbReference type="RuleBase" id="RU369042"/>
    </source>
</evidence>
<dbReference type="HAMAP" id="MF_00531">
    <property type="entry name" value="Ribosomal_uS19"/>
    <property type="match status" value="1"/>
</dbReference>
<keyword evidence="13 20" id="KW-0233">DNA recombination</keyword>
<evidence type="ECO:0000256" key="5">
    <source>
        <dbReference type="ARBA" id="ARBA00017114"/>
    </source>
</evidence>
<dbReference type="FunFam" id="3.40.50.10130:FF:000005">
    <property type="entry name" value="crossover junction endonuclease MUS81 isoform X1"/>
    <property type="match status" value="1"/>
</dbReference>
<evidence type="ECO:0000256" key="10">
    <source>
        <dbReference type="ARBA" id="ARBA00022801"/>
    </source>
</evidence>
<keyword evidence="8 20" id="KW-0255">Endonuclease</keyword>
<gene>
    <name evidence="23" type="primary">MUS81</name>
    <name evidence="23" type="ORF">MVES_002253</name>
</gene>
<dbReference type="InterPro" id="IPR033309">
    <property type="entry name" value="Mus81"/>
</dbReference>
<evidence type="ECO:0000256" key="18">
    <source>
        <dbReference type="ARBA" id="ARBA00058015"/>
    </source>
</evidence>
<evidence type="ECO:0000256" key="17">
    <source>
        <dbReference type="ARBA" id="ARBA00023274"/>
    </source>
</evidence>
<dbReference type="Pfam" id="PF02732">
    <property type="entry name" value="ERCC4"/>
    <property type="match status" value="1"/>
</dbReference>
<protein>
    <recommendedName>
        <fullName evidence="5 20">Crossover junction endonuclease MUS81</fullName>
        <ecNumber evidence="20">3.1.22.-</ecNumber>
    </recommendedName>
</protein>
<evidence type="ECO:0000256" key="14">
    <source>
        <dbReference type="ARBA" id="ARBA00023204"/>
    </source>
</evidence>
<dbReference type="SUPFAM" id="SSF54570">
    <property type="entry name" value="Ribosomal protein S19"/>
    <property type="match status" value="1"/>
</dbReference>
<proteinExistence type="inferred from homology"/>
<evidence type="ECO:0000256" key="19">
    <source>
        <dbReference type="RuleBase" id="RU003485"/>
    </source>
</evidence>
<feature type="compositionally biased region" description="Polar residues" evidence="21">
    <location>
        <begin position="175"/>
        <end position="187"/>
    </location>
</feature>
<dbReference type="FunFam" id="3.30.860.10:FF:000002">
    <property type="entry name" value="40S ribosomal protein S15"/>
    <property type="match status" value="1"/>
</dbReference>
<feature type="region of interest" description="Disordered" evidence="21">
    <location>
        <begin position="249"/>
        <end position="300"/>
    </location>
</feature>
<dbReference type="SUPFAM" id="SSF52980">
    <property type="entry name" value="Restriction endonuclease-like"/>
    <property type="match status" value="1"/>
</dbReference>
<dbReference type="Proteomes" id="UP000232875">
    <property type="component" value="Unassembled WGS sequence"/>
</dbReference>
<dbReference type="InterPro" id="IPR047417">
    <property type="entry name" value="WHD_MUS81"/>
</dbReference>
<dbReference type="OrthoDB" id="5963188at2759"/>
<dbReference type="InterPro" id="IPR005713">
    <property type="entry name" value="Ribosomal_uS19_euk/arc"/>
</dbReference>
<dbReference type="GO" id="GO:0003677">
    <property type="term" value="F:DNA binding"/>
    <property type="evidence" value="ECO:0007669"/>
    <property type="project" value="UniProtKB-UniRule"/>
</dbReference>
<evidence type="ECO:0000256" key="1">
    <source>
        <dbReference type="ARBA" id="ARBA00001946"/>
    </source>
</evidence>
<dbReference type="InterPro" id="IPR006166">
    <property type="entry name" value="ERCC4_domain"/>
</dbReference>
<dbReference type="AlphaFoldDB" id="A0A2N1JBK9"/>
<dbReference type="InterPro" id="IPR042530">
    <property type="entry name" value="EME1/EME2_C"/>
</dbReference>
<comment type="similarity">
    <text evidence="3 19">Belongs to the universal ribosomal protein uS19 family.</text>
</comment>
<comment type="subcellular location">
    <subcellularLocation>
        <location evidence="2 20">Nucleus</location>
    </subcellularLocation>
</comment>
<evidence type="ECO:0000256" key="9">
    <source>
        <dbReference type="ARBA" id="ARBA00022763"/>
    </source>
</evidence>
<feature type="domain" description="ERCC4" evidence="22">
    <location>
        <begin position="399"/>
        <end position="514"/>
    </location>
</feature>
<comment type="similarity">
    <text evidence="4 20">Belongs to the XPF family.</text>
</comment>
<evidence type="ECO:0000313" key="24">
    <source>
        <dbReference type="Proteomes" id="UP000232875"/>
    </source>
</evidence>
<dbReference type="InterPro" id="IPR002222">
    <property type="entry name" value="Ribosomal_uS19"/>
</dbReference>
<evidence type="ECO:0000256" key="15">
    <source>
        <dbReference type="ARBA" id="ARBA00023242"/>
    </source>
</evidence>
<dbReference type="GO" id="GO:0003735">
    <property type="term" value="F:structural constituent of ribosome"/>
    <property type="evidence" value="ECO:0007669"/>
    <property type="project" value="InterPro"/>
</dbReference>
<dbReference type="GO" id="GO:0008821">
    <property type="term" value="F:crossover junction DNA endonuclease activity"/>
    <property type="evidence" value="ECO:0007669"/>
    <property type="project" value="UniProtKB-UniRule"/>
</dbReference>
<evidence type="ECO:0000256" key="6">
    <source>
        <dbReference type="ARBA" id="ARBA00022722"/>
    </source>
</evidence>
<dbReference type="Gene3D" id="1.10.150.670">
    <property type="entry name" value="Crossover junction endonuclease EME1, DNA-binding domain"/>
    <property type="match status" value="1"/>
</dbReference>
<dbReference type="GO" id="GO:0031573">
    <property type="term" value="P:mitotic intra-S DNA damage checkpoint signaling"/>
    <property type="evidence" value="ECO:0007669"/>
    <property type="project" value="TreeGrafter"/>
</dbReference>
<keyword evidence="14 20" id="KW-0234">DNA repair</keyword>
<keyword evidence="7 20" id="KW-0479">Metal-binding</keyword>
<dbReference type="Gene3D" id="1.10.10.10">
    <property type="entry name" value="Winged helix-like DNA-binding domain superfamily/Winged helix DNA-binding domain"/>
    <property type="match status" value="1"/>
</dbReference>
<dbReference type="GO" id="GO:0006412">
    <property type="term" value="P:translation"/>
    <property type="evidence" value="ECO:0007669"/>
    <property type="project" value="InterPro"/>
</dbReference>
<name>A0A2N1JBK9_9BASI</name>
<dbReference type="PRINTS" id="PR00975">
    <property type="entry name" value="RIBOSOMALS19"/>
</dbReference>
<dbReference type="PANTHER" id="PTHR13451:SF0">
    <property type="entry name" value="CROSSOVER JUNCTION ENDONUCLEASE MUS81"/>
    <property type="match status" value="1"/>
</dbReference>
<dbReference type="GO" id="GO:0005634">
    <property type="term" value="C:nucleus"/>
    <property type="evidence" value="ECO:0007669"/>
    <property type="project" value="UniProtKB-SubCell"/>
</dbReference>
<dbReference type="Gene3D" id="3.30.860.10">
    <property type="entry name" value="30s Ribosomal Protein S19, Chain A"/>
    <property type="match status" value="1"/>
</dbReference>
<keyword evidence="16" id="KW-0469">Meiosis</keyword>
<dbReference type="CDD" id="cd20074">
    <property type="entry name" value="XPF_nuclease_Mus81"/>
    <property type="match status" value="1"/>
</dbReference>
<dbReference type="STRING" id="2020962.A0A2N1JBK9"/>
<dbReference type="GO" id="GO:0048257">
    <property type="term" value="F:3'-flap endonuclease activity"/>
    <property type="evidence" value="ECO:0007669"/>
    <property type="project" value="TreeGrafter"/>
</dbReference>
<dbReference type="GO" id="GO:0048476">
    <property type="term" value="C:Holliday junction resolvase complex"/>
    <property type="evidence" value="ECO:0007669"/>
    <property type="project" value="UniProtKB-UniRule"/>
</dbReference>
<dbReference type="EMBL" id="KZ454990">
    <property type="protein sequence ID" value="PKI83925.1"/>
    <property type="molecule type" value="Genomic_DNA"/>
</dbReference>
<dbReference type="GO" id="GO:0000712">
    <property type="term" value="P:resolution of meiotic recombination intermediates"/>
    <property type="evidence" value="ECO:0007669"/>
    <property type="project" value="TreeGrafter"/>
</dbReference>
<comment type="cofactor">
    <cofactor evidence="1 20">
        <name>Mg(2+)</name>
        <dbReference type="ChEBI" id="CHEBI:18420"/>
    </cofactor>
</comment>
<dbReference type="InterPro" id="IPR023575">
    <property type="entry name" value="Ribosomal_uS19_SF"/>
</dbReference>
<evidence type="ECO:0000256" key="16">
    <source>
        <dbReference type="ARBA" id="ARBA00023254"/>
    </source>
</evidence>